<organism evidence="2">
    <name type="scientific">Setaria italica</name>
    <name type="common">Foxtail millet</name>
    <name type="synonym">Panicum italicum</name>
    <dbReference type="NCBI Taxonomy" id="4555"/>
    <lineage>
        <taxon>Eukaryota</taxon>
        <taxon>Viridiplantae</taxon>
        <taxon>Streptophyta</taxon>
        <taxon>Embryophyta</taxon>
        <taxon>Tracheophyta</taxon>
        <taxon>Spermatophyta</taxon>
        <taxon>Magnoliopsida</taxon>
        <taxon>Liliopsida</taxon>
        <taxon>Poales</taxon>
        <taxon>Poaceae</taxon>
        <taxon>PACMAD clade</taxon>
        <taxon>Panicoideae</taxon>
        <taxon>Panicodae</taxon>
        <taxon>Paniceae</taxon>
        <taxon>Cenchrinae</taxon>
        <taxon>Setaria</taxon>
    </lineage>
</organism>
<dbReference type="AlphaFoldDB" id="A0A368PG73"/>
<reference evidence="2" key="2">
    <citation type="submission" date="2015-07" db="EMBL/GenBank/DDBJ databases">
        <authorList>
            <person name="Noorani M."/>
        </authorList>
    </citation>
    <scope>NUCLEOTIDE SEQUENCE</scope>
    <source>
        <strain evidence="2">Yugu1</strain>
    </source>
</reference>
<evidence type="ECO:0000256" key="1">
    <source>
        <dbReference type="SAM" id="SignalP"/>
    </source>
</evidence>
<sequence>MWPPAWLVAVSFLVIPLTALTPSGRNLTALLPELCGILASLYRHCRHELLLLATVTGLRHTG</sequence>
<reference evidence="2" key="1">
    <citation type="journal article" date="2012" name="Nat. Biotechnol.">
        <title>Reference genome sequence of the model plant Setaria.</title>
        <authorList>
            <person name="Bennetzen J.L."/>
            <person name="Schmutz J."/>
            <person name="Wang H."/>
            <person name="Percifield R."/>
            <person name="Hawkins J."/>
            <person name="Pontaroli A.C."/>
            <person name="Estep M."/>
            <person name="Feng L."/>
            <person name="Vaughn J.N."/>
            <person name="Grimwood J."/>
            <person name="Jenkins J."/>
            <person name="Barry K."/>
            <person name="Lindquist E."/>
            <person name="Hellsten U."/>
            <person name="Deshpande S."/>
            <person name="Wang X."/>
            <person name="Wu X."/>
            <person name="Mitros T."/>
            <person name="Triplett J."/>
            <person name="Yang X."/>
            <person name="Ye C.Y."/>
            <person name="Mauro-Herrera M."/>
            <person name="Wang L."/>
            <person name="Li P."/>
            <person name="Sharma M."/>
            <person name="Sharma R."/>
            <person name="Ronald P.C."/>
            <person name="Panaud O."/>
            <person name="Kellogg E.A."/>
            <person name="Brutnell T.P."/>
            <person name="Doust A.N."/>
            <person name="Tuskan G.A."/>
            <person name="Rokhsar D."/>
            <person name="Devos K.M."/>
        </authorList>
    </citation>
    <scope>NUCLEOTIDE SEQUENCE [LARGE SCALE GENOMIC DNA]</scope>
    <source>
        <strain evidence="2">Yugu1</strain>
    </source>
</reference>
<gene>
    <name evidence="2" type="ORF">SETIT_1G028200v2</name>
</gene>
<protein>
    <submittedName>
        <fullName evidence="2">Uncharacterized protein</fullName>
    </submittedName>
</protein>
<dbReference type="OrthoDB" id="638532at2759"/>
<keyword evidence="1" id="KW-0732">Signal</keyword>
<feature type="chain" id="PRO_5016785577" evidence="1">
    <location>
        <begin position="20"/>
        <end position="62"/>
    </location>
</feature>
<dbReference type="EMBL" id="CM003528">
    <property type="protein sequence ID" value="RCV04775.1"/>
    <property type="molecule type" value="Genomic_DNA"/>
</dbReference>
<proteinExistence type="predicted"/>
<name>A0A368PG73_SETIT</name>
<evidence type="ECO:0000313" key="2">
    <source>
        <dbReference type="EMBL" id="RCV04775.1"/>
    </source>
</evidence>
<accession>A0A368PG73</accession>
<feature type="signal peptide" evidence="1">
    <location>
        <begin position="1"/>
        <end position="19"/>
    </location>
</feature>